<dbReference type="Pfam" id="PF13649">
    <property type="entry name" value="Methyltransf_25"/>
    <property type="match status" value="1"/>
</dbReference>
<dbReference type="CDD" id="cd02440">
    <property type="entry name" value="AdoMet_MTases"/>
    <property type="match status" value="1"/>
</dbReference>
<dbReference type="InterPro" id="IPR042098">
    <property type="entry name" value="TauD-like_sf"/>
</dbReference>
<comment type="caution">
    <text evidence="6">The sequence shown here is derived from an EMBL/GenBank/DDBJ whole genome shotgun (WGS) entry which is preliminary data.</text>
</comment>
<dbReference type="Pfam" id="PF02668">
    <property type="entry name" value="TauD"/>
    <property type="match status" value="1"/>
</dbReference>
<sequence length="1279" mass="143204">MAVQSEHLNGRGMAAYRGPSLQQPHRARQALKDAYTGVISPLLGFYCGITSINVAQYVATLGYDIVWVDWEHSSCGVETMTSIVQTISFFSEGMSMPFVRLPGHDHKDVAYALDAGASVVFPQVDTVEQAKHCISATKYGLKNRGTRSAPPFRLVSGVTDQKLDQKHTLHENLNRQAAVLIQIESEEGINNLDDILTQVPDIDAVWLGAMDLRVSMGFEGMWGPESEFLAAVDKYNSILAKHDMPGAGIVQGPPQIMTQLSKGRAFMIVASDVQAIMGQKQALVEARSLMPKINSYDQGPSTPRDEPEGINKDVYLLPRANEEMKRLNEQHGYIVDLCDGSIMSPIIQTDRLKMVADIGTGSGAWLLDLEGRLRAHGGSETTAFHGFDTSDLQFPTLSADQEPRFKFIVHDARKPFSQEHIGKYDLVHLRLLMWTLHVEEIDTIVANLYSLLKPGGYLAWDEAAYVDSIDNSGTPEGVRIHDIVADVMKKKGLCDDLPSTLRKSYDKVGLDMQHSIRYSSLQHPELQKVTNKIIGDGTMSGLRSLIQQGPVTPEQQKLNEQIKSLIVSYHTTHQAMKWQFCLQSVVGRCPQELPNRELAVVVESKPLKDNGIPINEVPINGVATNGTSTSGTSTNGIPTCVINSNGVKRTSKDDNNLNSDQISAEKLIRAKSFSDPKSPESMALKAMVTLNRYRMSYRNDWDLPKSISSLRPFLERAIRNKEPIRLVLPAFPFKSSNRTAKVLGTDPDDAERISILHLEGLCKALEEATKLHVELLITSDGVMYNDLLDISDKEVWQYGEGIRRIAKEQGCSHISFTRLGAIISNDLDSVANLDEYLRNAPEYRRQLEELLPSGFDPVQDIKTNHDVKLTYLGYKRFLDLEMQNASPDGSNLSLKDRKAITAKNMIKRGKAYAEAIKKAYPDAIRLSIHESDDVNKISIAILPLVSGNRMTPWHGALVRAVNGDLTMSHALDVSALTYDLVFEHGKPSYFRERSPLFSWEGMDLIFTYMYPTGIIVRPARKDLMYSLHDVDMAKLRQLSQKCSPIVLRGFQDTRQKSVFVSKAKEMGTILPWKEGDIMVVKDQMNDAPDSNVTTTNEAMPMHYDGMFKLVTVKDNQGRETVTSDPPLLQYFVCHATTGSNQGFTLFASSRLFCRYLPKKYPINDLRKVRWTCHSGGYFNHSVPSLPLVVPHPIDSRPCIRWHEPWPKTDTKYGKASITIDNGDQSIVALVDSLLYDERVCLRFAWEAGDIMVNDNMEMLHTRTAFQRGAFRELWRIHLS</sequence>
<dbReference type="PANTHER" id="PTHR37285:SF5">
    <property type="entry name" value="SPORE WALL MATURATION PROTEIN DIT1"/>
    <property type="match status" value="1"/>
</dbReference>
<protein>
    <submittedName>
        <fullName evidence="6">Pyoverdine dityrosine biosynthesis</fullName>
    </submittedName>
</protein>
<keyword evidence="2" id="KW-0560">Oxidoreductase</keyword>
<dbReference type="Gene3D" id="3.60.130.10">
    <property type="entry name" value="Clavaminate synthase-like"/>
    <property type="match status" value="1"/>
</dbReference>
<dbReference type="EMBL" id="JAAOAK010000150">
    <property type="protein sequence ID" value="KAF5686205.1"/>
    <property type="molecule type" value="Genomic_DNA"/>
</dbReference>
<dbReference type="Pfam" id="PF03328">
    <property type="entry name" value="HpcH_HpaI"/>
    <property type="match status" value="1"/>
</dbReference>
<organism evidence="6 7">
    <name type="scientific">Fusarium denticulatum</name>
    <dbReference type="NCBI Taxonomy" id="48507"/>
    <lineage>
        <taxon>Eukaryota</taxon>
        <taxon>Fungi</taxon>
        <taxon>Dikarya</taxon>
        <taxon>Ascomycota</taxon>
        <taxon>Pezizomycotina</taxon>
        <taxon>Sordariomycetes</taxon>
        <taxon>Hypocreomycetidae</taxon>
        <taxon>Hypocreales</taxon>
        <taxon>Nectriaceae</taxon>
        <taxon>Fusarium</taxon>
        <taxon>Fusarium fujikuroi species complex</taxon>
    </lineage>
</organism>
<dbReference type="GO" id="GO:0016491">
    <property type="term" value="F:oxidoreductase activity"/>
    <property type="evidence" value="ECO:0007669"/>
    <property type="project" value="UniProtKB-KW"/>
</dbReference>
<dbReference type="AlphaFoldDB" id="A0A8H5UE98"/>
<gene>
    <name evidence="6" type="ORF">FDENT_5892</name>
</gene>
<dbReference type="InterPro" id="IPR029063">
    <property type="entry name" value="SAM-dependent_MTases_sf"/>
</dbReference>
<dbReference type="GO" id="GO:0046872">
    <property type="term" value="F:metal ion binding"/>
    <property type="evidence" value="ECO:0007669"/>
    <property type="project" value="UniProtKB-KW"/>
</dbReference>
<feature type="domain" description="TauD/TfdA-like" evidence="3">
    <location>
        <begin position="1025"/>
        <end position="1276"/>
    </location>
</feature>
<dbReference type="InterPro" id="IPR040442">
    <property type="entry name" value="Pyrv_kinase-like_dom_sf"/>
</dbReference>
<dbReference type="PANTHER" id="PTHR37285">
    <property type="entry name" value="SPORE WALL MATURATION PROTEIN DIT1"/>
    <property type="match status" value="1"/>
</dbReference>
<evidence type="ECO:0000259" key="4">
    <source>
        <dbReference type="Pfam" id="PF03328"/>
    </source>
</evidence>
<reference evidence="6 7" key="1">
    <citation type="submission" date="2020-05" db="EMBL/GenBank/DDBJ databases">
        <title>Identification and distribution of gene clusters putatively required for synthesis of sphingolipid metabolism inhibitors in phylogenetically diverse species of the filamentous fungus Fusarium.</title>
        <authorList>
            <person name="Kim H.-S."/>
            <person name="Busman M."/>
            <person name="Brown D.W."/>
            <person name="Divon H."/>
            <person name="Uhlig S."/>
            <person name="Proctor R.H."/>
        </authorList>
    </citation>
    <scope>NUCLEOTIDE SEQUENCE [LARGE SCALE GENOMIC DNA]</scope>
    <source>
        <strain evidence="6 7">NRRL 25311</strain>
    </source>
</reference>
<name>A0A8H5UE98_9HYPO</name>
<dbReference type="InterPro" id="IPR003819">
    <property type="entry name" value="TauD/TfdA-like"/>
</dbReference>
<evidence type="ECO:0000256" key="1">
    <source>
        <dbReference type="ARBA" id="ARBA00022723"/>
    </source>
</evidence>
<evidence type="ECO:0000313" key="7">
    <source>
        <dbReference type="Proteomes" id="UP000562682"/>
    </source>
</evidence>
<dbReference type="Proteomes" id="UP000562682">
    <property type="component" value="Unassembled WGS sequence"/>
</dbReference>
<feature type="domain" description="HpcH/HpaI aldolase/citrate lyase" evidence="4">
    <location>
        <begin position="44"/>
        <end position="220"/>
    </location>
</feature>
<dbReference type="InterPro" id="IPR007817">
    <property type="entry name" value="Isocyanide_synthase_DIT1"/>
</dbReference>
<keyword evidence="1" id="KW-0479">Metal-binding</keyword>
<dbReference type="InterPro" id="IPR005000">
    <property type="entry name" value="Aldolase/citrate-lyase_domain"/>
</dbReference>
<dbReference type="Pfam" id="PF05141">
    <property type="entry name" value="DIT1_PvcA"/>
    <property type="match status" value="1"/>
</dbReference>
<dbReference type="SUPFAM" id="SSF51621">
    <property type="entry name" value="Phosphoenolpyruvate/pyruvate domain"/>
    <property type="match status" value="1"/>
</dbReference>
<dbReference type="Gene3D" id="3.40.50.150">
    <property type="entry name" value="Vaccinia Virus protein VP39"/>
    <property type="match status" value="1"/>
</dbReference>
<evidence type="ECO:0000256" key="2">
    <source>
        <dbReference type="ARBA" id="ARBA00023002"/>
    </source>
</evidence>
<dbReference type="Gene3D" id="3.20.20.60">
    <property type="entry name" value="Phosphoenolpyruvate-binding domains"/>
    <property type="match status" value="1"/>
</dbReference>
<keyword evidence="7" id="KW-1185">Reference proteome</keyword>
<proteinExistence type="predicted"/>
<dbReference type="InterPro" id="IPR041698">
    <property type="entry name" value="Methyltransf_25"/>
</dbReference>
<dbReference type="InterPro" id="IPR015813">
    <property type="entry name" value="Pyrv/PenolPyrv_kinase-like_dom"/>
</dbReference>
<evidence type="ECO:0000313" key="6">
    <source>
        <dbReference type="EMBL" id="KAF5686205.1"/>
    </source>
</evidence>
<evidence type="ECO:0000259" key="3">
    <source>
        <dbReference type="Pfam" id="PF02668"/>
    </source>
</evidence>
<dbReference type="SUPFAM" id="SSF51197">
    <property type="entry name" value="Clavaminate synthase-like"/>
    <property type="match status" value="1"/>
</dbReference>
<dbReference type="SUPFAM" id="SSF53335">
    <property type="entry name" value="S-adenosyl-L-methionine-dependent methyltransferases"/>
    <property type="match status" value="1"/>
</dbReference>
<evidence type="ECO:0000259" key="5">
    <source>
        <dbReference type="Pfam" id="PF13649"/>
    </source>
</evidence>
<feature type="domain" description="Methyltransferase" evidence="5">
    <location>
        <begin position="355"/>
        <end position="456"/>
    </location>
</feature>
<accession>A0A8H5UE98</accession>